<feature type="non-terminal residue" evidence="1">
    <location>
        <position position="54"/>
    </location>
</feature>
<proteinExistence type="predicted"/>
<dbReference type="AlphaFoldDB" id="A0A382NMY6"/>
<name>A0A382NMY6_9ZZZZ</name>
<protein>
    <submittedName>
        <fullName evidence="1">Uncharacterized protein</fullName>
    </submittedName>
</protein>
<evidence type="ECO:0000313" key="1">
    <source>
        <dbReference type="EMBL" id="SVC60961.1"/>
    </source>
</evidence>
<organism evidence="1">
    <name type="scientific">marine metagenome</name>
    <dbReference type="NCBI Taxonomy" id="408172"/>
    <lineage>
        <taxon>unclassified sequences</taxon>
        <taxon>metagenomes</taxon>
        <taxon>ecological metagenomes</taxon>
    </lineage>
</organism>
<gene>
    <name evidence="1" type="ORF">METZ01_LOCUS313815</name>
</gene>
<accession>A0A382NMY6</accession>
<dbReference type="EMBL" id="UINC01100701">
    <property type="protein sequence ID" value="SVC60961.1"/>
    <property type="molecule type" value="Genomic_DNA"/>
</dbReference>
<sequence length="54" mass="6115">VGNISRWPQVIPDGGWLNFNLDTRDRDDPGLHPARARRFQLTGGFQLLVGQDIQ</sequence>
<reference evidence="1" key="1">
    <citation type="submission" date="2018-05" db="EMBL/GenBank/DDBJ databases">
        <authorList>
            <person name="Lanie J.A."/>
            <person name="Ng W.-L."/>
            <person name="Kazmierczak K.M."/>
            <person name="Andrzejewski T.M."/>
            <person name="Davidsen T.M."/>
            <person name="Wayne K.J."/>
            <person name="Tettelin H."/>
            <person name="Glass J.I."/>
            <person name="Rusch D."/>
            <person name="Podicherti R."/>
            <person name="Tsui H.-C.T."/>
            <person name="Winkler M.E."/>
        </authorList>
    </citation>
    <scope>NUCLEOTIDE SEQUENCE</scope>
</reference>
<feature type="non-terminal residue" evidence="1">
    <location>
        <position position="1"/>
    </location>
</feature>